<dbReference type="EMBL" id="JAHUTJ010008883">
    <property type="protein sequence ID" value="MED6267290.1"/>
    <property type="molecule type" value="Genomic_DNA"/>
</dbReference>
<organism evidence="2 3">
    <name type="scientific">Characodon lateralis</name>
    <dbReference type="NCBI Taxonomy" id="208331"/>
    <lineage>
        <taxon>Eukaryota</taxon>
        <taxon>Metazoa</taxon>
        <taxon>Chordata</taxon>
        <taxon>Craniata</taxon>
        <taxon>Vertebrata</taxon>
        <taxon>Euteleostomi</taxon>
        <taxon>Actinopterygii</taxon>
        <taxon>Neopterygii</taxon>
        <taxon>Teleostei</taxon>
        <taxon>Neoteleostei</taxon>
        <taxon>Acanthomorphata</taxon>
        <taxon>Ovalentaria</taxon>
        <taxon>Atherinomorphae</taxon>
        <taxon>Cyprinodontiformes</taxon>
        <taxon>Goodeidae</taxon>
        <taxon>Characodon</taxon>
    </lineage>
</organism>
<keyword evidence="3" id="KW-1185">Reference proteome</keyword>
<dbReference type="Proteomes" id="UP001352852">
    <property type="component" value="Unassembled WGS sequence"/>
</dbReference>
<feature type="compositionally biased region" description="Polar residues" evidence="1">
    <location>
        <begin position="39"/>
        <end position="56"/>
    </location>
</feature>
<evidence type="ECO:0000313" key="2">
    <source>
        <dbReference type="EMBL" id="MED6267290.1"/>
    </source>
</evidence>
<comment type="caution">
    <text evidence="2">The sequence shown here is derived from an EMBL/GenBank/DDBJ whole genome shotgun (WGS) entry which is preliminary data.</text>
</comment>
<feature type="region of interest" description="Disordered" evidence="1">
    <location>
        <begin position="38"/>
        <end position="60"/>
    </location>
</feature>
<gene>
    <name evidence="2" type="ORF">CHARACLAT_010656</name>
</gene>
<name>A0ABU7CYI1_9TELE</name>
<evidence type="ECO:0000313" key="3">
    <source>
        <dbReference type="Proteomes" id="UP001352852"/>
    </source>
</evidence>
<feature type="non-terminal residue" evidence="2">
    <location>
        <position position="160"/>
    </location>
</feature>
<evidence type="ECO:0000256" key="1">
    <source>
        <dbReference type="SAM" id="MobiDB-lite"/>
    </source>
</evidence>
<reference evidence="2 3" key="1">
    <citation type="submission" date="2021-06" db="EMBL/GenBank/DDBJ databases">
        <authorList>
            <person name="Palmer J.M."/>
        </authorList>
    </citation>
    <scope>NUCLEOTIDE SEQUENCE [LARGE SCALE GENOMIC DNA]</scope>
    <source>
        <strain evidence="2 3">CL_MEX2019</strain>
        <tissue evidence="2">Muscle</tissue>
    </source>
</reference>
<accession>A0ABU7CYI1</accession>
<protein>
    <submittedName>
        <fullName evidence="2">Uncharacterized protein</fullName>
    </submittedName>
</protein>
<feature type="region of interest" description="Disordered" evidence="1">
    <location>
        <begin position="1"/>
        <end position="25"/>
    </location>
</feature>
<sequence length="160" mass="18654">MSGSVKVSQKQKLQLHQQLEEKQDFESSYYLSTRSSVSKQAFSTHRTSSHRLQASVKTEKRQEVVKLNPLPKRAKRTYLAMDKDKEVIGYVIPVFRANHDVVRSLMEAQEEDVAEEGINYVAMRNLFVREAREALDVKVEKKTRTKHVRESAERLEFDRT</sequence>
<proteinExistence type="predicted"/>